<comment type="caution">
    <text evidence="7">The sequence shown here is derived from an EMBL/GenBank/DDBJ whole genome shotgun (WGS) entry which is preliminary data.</text>
</comment>
<accession>A0A0G0QP02</accession>
<dbReference type="GO" id="GO:0005840">
    <property type="term" value="C:ribosome"/>
    <property type="evidence" value="ECO:0007669"/>
    <property type="project" value="UniProtKB-KW"/>
</dbReference>
<gene>
    <name evidence="7" type="ORF">UT77_C0004G0113</name>
</gene>
<keyword evidence="3" id="KW-0687">Ribonucleoprotein</keyword>
<dbReference type="GO" id="GO:0006412">
    <property type="term" value="P:translation"/>
    <property type="evidence" value="ECO:0007669"/>
    <property type="project" value="InterPro"/>
</dbReference>
<dbReference type="InterPro" id="IPR001854">
    <property type="entry name" value="Ribosomal_uL29"/>
</dbReference>
<reference evidence="7 8" key="1">
    <citation type="journal article" date="2015" name="Nature">
        <title>rRNA introns, odd ribosomes, and small enigmatic genomes across a large radiation of phyla.</title>
        <authorList>
            <person name="Brown C.T."/>
            <person name="Hug L.A."/>
            <person name="Thomas B.C."/>
            <person name="Sharon I."/>
            <person name="Castelle C.J."/>
            <person name="Singh A."/>
            <person name="Wilkins M.J."/>
            <person name="Williams K.H."/>
            <person name="Banfield J.F."/>
        </authorList>
    </citation>
    <scope>NUCLEOTIDE SEQUENCE [LARGE SCALE GENOMIC DNA]</scope>
</reference>
<evidence type="ECO:0000256" key="1">
    <source>
        <dbReference type="ARBA" id="ARBA00009254"/>
    </source>
</evidence>
<dbReference type="Proteomes" id="UP000034881">
    <property type="component" value="Unassembled WGS sequence"/>
</dbReference>
<evidence type="ECO:0000256" key="3">
    <source>
        <dbReference type="ARBA" id="ARBA00023274"/>
    </source>
</evidence>
<dbReference type="GO" id="GO:1990904">
    <property type="term" value="C:ribonucleoprotein complex"/>
    <property type="evidence" value="ECO:0007669"/>
    <property type="project" value="UniProtKB-KW"/>
</dbReference>
<evidence type="ECO:0000256" key="6">
    <source>
        <dbReference type="SAM" id="MobiDB-lite"/>
    </source>
</evidence>
<dbReference type="AlphaFoldDB" id="A0A0G0QP02"/>
<evidence type="ECO:0000256" key="5">
    <source>
        <dbReference type="ARBA" id="ARBA00035476"/>
    </source>
</evidence>
<dbReference type="InterPro" id="IPR036049">
    <property type="entry name" value="Ribosomal_uL29_sf"/>
</dbReference>
<evidence type="ECO:0000256" key="4">
    <source>
        <dbReference type="ARBA" id="ARBA00035204"/>
    </source>
</evidence>
<feature type="region of interest" description="Disordered" evidence="6">
    <location>
        <begin position="65"/>
        <end position="100"/>
    </location>
</feature>
<evidence type="ECO:0000313" key="7">
    <source>
        <dbReference type="EMBL" id="KKR42129.1"/>
    </source>
</evidence>
<keyword evidence="2" id="KW-0689">Ribosomal protein</keyword>
<sequence length="100" mass="11504">MDLKELAGKDKDLKKEIADLTLDKNMKKLKDLKIIAKKKKDRAQVLTVIKQKELLKQLESIVGNSAKDQKNELRQAQQEQGKKVSKEEEISDKRKEKTSS</sequence>
<name>A0A0G0QP02_9BACT</name>
<dbReference type="GO" id="GO:0003735">
    <property type="term" value="F:structural constituent of ribosome"/>
    <property type="evidence" value="ECO:0007669"/>
    <property type="project" value="InterPro"/>
</dbReference>
<dbReference type="Pfam" id="PF00831">
    <property type="entry name" value="Ribosomal_L29"/>
    <property type="match status" value="1"/>
</dbReference>
<comment type="similarity">
    <text evidence="1">Belongs to the universal ribosomal protein uL29 family.</text>
</comment>
<protein>
    <recommendedName>
        <fullName evidence="4">Large ribosomal subunit protein uL29</fullName>
    </recommendedName>
    <alternativeName>
        <fullName evidence="5">50S ribosomal protein L29</fullName>
    </alternativeName>
</protein>
<evidence type="ECO:0000256" key="2">
    <source>
        <dbReference type="ARBA" id="ARBA00022980"/>
    </source>
</evidence>
<organism evidence="7 8">
    <name type="scientific">Candidatus Daviesbacteria bacterium GW2011_GWC2_40_12</name>
    <dbReference type="NCBI Taxonomy" id="1618431"/>
    <lineage>
        <taxon>Bacteria</taxon>
        <taxon>Candidatus Daviesiibacteriota</taxon>
    </lineage>
</organism>
<dbReference type="Gene3D" id="1.10.287.310">
    <property type="match status" value="1"/>
</dbReference>
<dbReference type="EMBL" id="LBYB01000004">
    <property type="protein sequence ID" value="KKR42129.1"/>
    <property type="molecule type" value="Genomic_DNA"/>
</dbReference>
<proteinExistence type="inferred from homology"/>
<dbReference type="SUPFAM" id="SSF46561">
    <property type="entry name" value="Ribosomal protein L29 (L29p)"/>
    <property type="match status" value="1"/>
</dbReference>
<evidence type="ECO:0000313" key="8">
    <source>
        <dbReference type="Proteomes" id="UP000034881"/>
    </source>
</evidence>
<feature type="compositionally biased region" description="Basic and acidic residues" evidence="6">
    <location>
        <begin position="80"/>
        <end position="100"/>
    </location>
</feature>